<proteinExistence type="predicted"/>
<evidence type="ECO:0000313" key="2">
    <source>
        <dbReference type="Proteomes" id="UP000010793"/>
    </source>
</evidence>
<evidence type="ECO:0000313" key="1">
    <source>
        <dbReference type="EMBL" id="AGA67476.1"/>
    </source>
</evidence>
<accession>A0A3B6VNQ7</accession>
<dbReference type="EMBL" id="CP002873">
    <property type="protein sequence ID" value="AGA67476.1"/>
    <property type="molecule type" value="Genomic_DNA"/>
</dbReference>
<dbReference type="KEGG" id="bpip:BPP43_11660"/>
<reference evidence="1 2" key="1">
    <citation type="journal article" date="2013" name="Genome Announc.">
        <title>Complete Genome Sequence of the Porcine Strain Brachyspira pilosicoli P43/6/78(T.).</title>
        <authorList>
            <person name="Lin C."/>
            <person name="den Bakker H.C."/>
            <person name="Suzuki H."/>
            <person name="Lefebure T."/>
            <person name="Ponnala L."/>
            <person name="Sun Q."/>
            <person name="Stanhope M.J."/>
            <person name="Wiedmann M."/>
            <person name="Duhamel G.E."/>
        </authorList>
    </citation>
    <scope>NUCLEOTIDE SEQUENCE [LARGE SCALE GENOMIC DNA]</scope>
    <source>
        <strain evidence="1 2">P43/6/78</strain>
    </source>
</reference>
<evidence type="ECO:0008006" key="3">
    <source>
        <dbReference type="Google" id="ProtNLM"/>
    </source>
</evidence>
<sequence>MKKLFLLIFSLFLIGSYSIFAADFGIGIVVPLGASISQSSITHKAGVDTKNGALSTSGAFEWGLGITPGFYKDFDDYMGFSLALDLAYHRDVFAYKESVATGNNSYSTVNTSYNFDTISIGLLPKFNIARFFIGIGGGVKIPLASSETTKTYNEQTQQLVDANNKYNFDSTKNKFDMFVIPYIKLTVDYLFFFNKEAAFGLGIYAGYDFGPSFKADDRFSKKSLGAFDIGAQISLYFVDN</sequence>
<keyword evidence="2" id="KW-1185">Reference proteome</keyword>
<organism evidence="1 2">
    <name type="scientific">Brachyspira pilosicoli P43/6/78</name>
    <dbReference type="NCBI Taxonomy" id="1042417"/>
    <lineage>
        <taxon>Bacteria</taxon>
        <taxon>Pseudomonadati</taxon>
        <taxon>Spirochaetota</taxon>
        <taxon>Spirochaetia</taxon>
        <taxon>Brachyspirales</taxon>
        <taxon>Brachyspiraceae</taxon>
        <taxon>Brachyspira</taxon>
    </lineage>
</organism>
<dbReference type="Proteomes" id="UP000010793">
    <property type="component" value="Chromosome"/>
</dbReference>
<protein>
    <recommendedName>
        <fullName evidence="3">Outer membrane protein beta-barrel domain-containing protein</fullName>
    </recommendedName>
</protein>
<name>A0A3B6VNQ7_BRAPL</name>
<gene>
    <name evidence="1" type="ORF">BPP43_11660</name>
</gene>
<dbReference type="RefSeq" id="WP_015274961.1">
    <property type="nucleotide sequence ID" value="NC_019908.1"/>
</dbReference>
<dbReference type="AlphaFoldDB" id="A0A3B6VNQ7"/>